<dbReference type="InterPro" id="IPR050679">
    <property type="entry name" value="Bact_HTH_transcr_reg"/>
</dbReference>
<dbReference type="PANTHER" id="PTHR44846">
    <property type="entry name" value="MANNOSYL-D-GLYCERATE TRANSPORT/METABOLISM SYSTEM REPRESSOR MNGR-RELATED"/>
    <property type="match status" value="1"/>
</dbReference>
<keyword evidence="1" id="KW-0805">Transcription regulation</keyword>
<protein>
    <submittedName>
        <fullName evidence="5">GntR family transcriptional regulator</fullName>
    </submittedName>
</protein>
<dbReference type="Pfam" id="PF00392">
    <property type="entry name" value="GntR"/>
    <property type="match status" value="1"/>
</dbReference>
<dbReference type="AlphaFoldDB" id="A0A7W9JBZ5"/>
<accession>A0A7W9JBZ5</accession>
<proteinExistence type="predicted"/>
<dbReference type="SMART" id="SM00345">
    <property type="entry name" value="HTH_GNTR"/>
    <property type="match status" value="1"/>
</dbReference>
<gene>
    <name evidence="5" type="ORF">HDA39_006065</name>
</gene>
<organism evidence="5 6">
    <name type="scientific">Kribbella italica</name>
    <dbReference type="NCBI Taxonomy" id="1540520"/>
    <lineage>
        <taxon>Bacteria</taxon>
        <taxon>Bacillati</taxon>
        <taxon>Actinomycetota</taxon>
        <taxon>Actinomycetes</taxon>
        <taxon>Propionibacteriales</taxon>
        <taxon>Kribbellaceae</taxon>
        <taxon>Kribbella</taxon>
    </lineage>
</organism>
<dbReference type="SMART" id="SM00866">
    <property type="entry name" value="UTRA"/>
    <property type="match status" value="1"/>
</dbReference>
<keyword evidence="2" id="KW-0238">DNA-binding</keyword>
<dbReference type="Proteomes" id="UP000549971">
    <property type="component" value="Unassembled WGS sequence"/>
</dbReference>
<name>A0A7W9JBZ5_9ACTN</name>
<dbReference type="GO" id="GO:0003677">
    <property type="term" value="F:DNA binding"/>
    <property type="evidence" value="ECO:0007669"/>
    <property type="project" value="UniProtKB-KW"/>
</dbReference>
<dbReference type="InterPro" id="IPR036388">
    <property type="entry name" value="WH-like_DNA-bd_sf"/>
</dbReference>
<dbReference type="CDD" id="cd07377">
    <property type="entry name" value="WHTH_GntR"/>
    <property type="match status" value="1"/>
</dbReference>
<evidence type="ECO:0000256" key="2">
    <source>
        <dbReference type="ARBA" id="ARBA00023125"/>
    </source>
</evidence>
<dbReference type="PRINTS" id="PR00035">
    <property type="entry name" value="HTHGNTR"/>
</dbReference>
<dbReference type="InterPro" id="IPR000524">
    <property type="entry name" value="Tscrpt_reg_HTH_GntR"/>
</dbReference>
<evidence type="ECO:0000313" key="6">
    <source>
        <dbReference type="Proteomes" id="UP000549971"/>
    </source>
</evidence>
<sequence length="234" mass="25873">MRRTQARDQLLALIETSGPGQVLPSERSLSESLGVSRPTLRAALDDLAREGVVVREHGRGTFVSARKIHQELEPTEAGDFALPPAEGSPWQSRLISFAVEPAGARMGRRLEVSPGAELIAVVRLRLVDGIPMCIERIRIPAALVPGITGRDFETGSFYALLRDRYAVAPRDAVQVTEPTVTDHQESAQLDVPLHSPALLIERTTRTADRAVIEYTRSIYRGDRYRITTRLTFPD</sequence>
<dbReference type="Gene3D" id="3.40.1410.10">
    <property type="entry name" value="Chorismate lyase-like"/>
    <property type="match status" value="1"/>
</dbReference>
<comment type="caution">
    <text evidence="5">The sequence shown here is derived from an EMBL/GenBank/DDBJ whole genome shotgun (WGS) entry which is preliminary data.</text>
</comment>
<dbReference type="Gene3D" id="1.10.10.10">
    <property type="entry name" value="Winged helix-like DNA-binding domain superfamily/Winged helix DNA-binding domain"/>
    <property type="match status" value="1"/>
</dbReference>
<reference evidence="5 6" key="1">
    <citation type="submission" date="2020-08" db="EMBL/GenBank/DDBJ databases">
        <title>Sequencing the genomes of 1000 actinobacteria strains.</title>
        <authorList>
            <person name="Klenk H.-P."/>
        </authorList>
    </citation>
    <scope>NUCLEOTIDE SEQUENCE [LARGE SCALE GENOMIC DNA]</scope>
    <source>
        <strain evidence="5 6">DSM 28967</strain>
    </source>
</reference>
<keyword evidence="6" id="KW-1185">Reference proteome</keyword>
<dbReference type="Pfam" id="PF07702">
    <property type="entry name" value="UTRA"/>
    <property type="match status" value="1"/>
</dbReference>
<dbReference type="SUPFAM" id="SSF64288">
    <property type="entry name" value="Chorismate lyase-like"/>
    <property type="match status" value="1"/>
</dbReference>
<dbReference type="InterPro" id="IPR028978">
    <property type="entry name" value="Chorismate_lyase_/UTRA_dom_sf"/>
</dbReference>
<evidence type="ECO:0000313" key="5">
    <source>
        <dbReference type="EMBL" id="MBB5839331.1"/>
    </source>
</evidence>
<dbReference type="RefSeq" id="WP_184800918.1">
    <property type="nucleotide sequence ID" value="NZ_JACHMY010000001.1"/>
</dbReference>
<evidence type="ECO:0000256" key="3">
    <source>
        <dbReference type="ARBA" id="ARBA00023163"/>
    </source>
</evidence>
<dbReference type="PROSITE" id="PS50949">
    <property type="entry name" value="HTH_GNTR"/>
    <property type="match status" value="1"/>
</dbReference>
<dbReference type="InterPro" id="IPR011663">
    <property type="entry name" value="UTRA"/>
</dbReference>
<dbReference type="GO" id="GO:0045892">
    <property type="term" value="P:negative regulation of DNA-templated transcription"/>
    <property type="evidence" value="ECO:0007669"/>
    <property type="project" value="TreeGrafter"/>
</dbReference>
<dbReference type="SUPFAM" id="SSF46785">
    <property type="entry name" value="Winged helix' DNA-binding domain"/>
    <property type="match status" value="1"/>
</dbReference>
<dbReference type="InterPro" id="IPR036390">
    <property type="entry name" value="WH_DNA-bd_sf"/>
</dbReference>
<feature type="domain" description="HTH gntR-type" evidence="4">
    <location>
        <begin position="1"/>
        <end position="66"/>
    </location>
</feature>
<dbReference type="GO" id="GO:0003700">
    <property type="term" value="F:DNA-binding transcription factor activity"/>
    <property type="evidence" value="ECO:0007669"/>
    <property type="project" value="InterPro"/>
</dbReference>
<keyword evidence="3" id="KW-0804">Transcription</keyword>
<dbReference type="EMBL" id="JACHMY010000001">
    <property type="protein sequence ID" value="MBB5839331.1"/>
    <property type="molecule type" value="Genomic_DNA"/>
</dbReference>
<evidence type="ECO:0000256" key="1">
    <source>
        <dbReference type="ARBA" id="ARBA00023015"/>
    </source>
</evidence>
<dbReference type="PANTHER" id="PTHR44846:SF1">
    <property type="entry name" value="MANNOSYL-D-GLYCERATE TRANSPORT_METABOLISM SYSTEM REPRESSOR MNGR-RELATED"/>
    <property type="match status" value="1"/>
</dbReference>
<evidence type="ECO:0000259" key="4">
    <source>
        <dbReference type="PROSITE" id="PS50949"/>
    </source>
</evidence>